<dbReference type="Pfam" id="PF13620">
    <property type="entry name" value="CarboxypepD_reg"/>
    <property type="match status" value="1"/>
</dbReference>
<feature type="signal peptide" evidence="11">
    <location>
        <begin position="1"/>
        <end position="17"/>
    </location>
</feature>
<dbReference type="Gene3D" id="2.60.40.1120">
    <property type="entry name" value="Carboxypeptidase-like, regulatory domain"/>
    <property type="match status" value="1"/>
</dbReference>
<keyword evidence="3 13" id="KW-0121">Carboxypeptidase</keyword>
<evidence type="ECO:0000256" key="9">
    <source>
        <dbReference type="ARBA" id="ARBA00023180"/>
    </source>
</evidence>
<evidence type="ECO:0000256" key="7">
    <source>
        <dbReference type="ARBA" id="ARBA00022833"/>
    </source>
</evidence>
<keyword evidence="9" id="KW-0325">Glycoprotein</keyword>
<dbReference type="PANTHER" id="PTHR11532">
    <property type="entry name" value="PROTEASE M14 CARBOXYPEPTIDASE"/>
    <property type="match status" value="1"/>
</dbReference>
<evidence type="ECO:0000313" key="13">
    <source>
        <dbReference type="EMBL" id="CAB3233370.1"/>
    </source>
</evidence>
<dbReference type="AlphaFoldDB" id="A0A6F9D976"/>
<name>A0A6F9D976_9ASCI</name>
<evidence type="ECO:0000256" key="11">
    <source>
        <dbReference type="SAM" id="SignalP"/>
    </source>
</evidence>
<comment type="cofactor">
    <cofactor evidence="1">
        <name>Zn(2+)</name>
        <dbReference type="ChEBI" id="CHEBI:29105"/>
    </cofactor>
</comment>
<evidence type="ECO:0000256" key="4">
    <source>
        <dbReference type="ARBA" id="ARBA00022670"/>
    </source>
</evidence>
<dbReference type="GO" id="GO:0006518">
    <property type="term" value="P:peptide metabolic process"/>
    <property type="evidence" value="ECO:0007669"/>
    <property type="project" value="TreeGrafter"/>
</dbReference>
<organism evidence="13">
    <name type="scientific">Phallusia mammillata</name>
    <dbReference type="NCBI Taxonomy" id="59560"/>
    <lineage>
        <taxon>Eukaryota</taxon>
        <taxon>Metazoa</taxon>
        <taxon>Chordata</taxon>
        <taxon>Tunicata</taxon>
        <taxon>Ascidiacea</taxon>
        <taxon>Phlebobranchia</taxon>
        <taxon>Ascidiidae</taxon>
        <taxon>Phallusia</taxon>
    </lineage>
</organism>
<dbReference type="GO" id="GO:0008270">
    <property type="term" value="F:zinc ion binding"/>
    <property type="evidence" value="ECO:0007669"/>
    <property type="project" value="InterPro"/>
</dbReference>
<evidence type="ECO:0000256" key="6">
    <source>
        <dbReference type="ARBA" id="ARBA00022801"/>
    </source>
</evidence>
<dbReference type="GO" id="GO:0005615">
    <property type="term" value="C:extracellular space"/>
    <property type="evidence" value="ECO:0007669"/>
    <property type="project" value="TreeGrafter"/>
</dbReference>
<dbReference type="SMART" id="SM00631">
    <property type="entry name" value="Zn_pept"/>
    <property type="match status" value="1"/>
</dbReference>
<feature type="active site" description="Proton donor/acceptor" evidence="10">
    <location>
        <position position="312"/>
    </location>
</feature>
<dbReference type="PROSITE" id="PS00132">
    <property type="entry name" value="CARBOXYPEPT_ZN_1"/>
    <property type="match status" value="1"/>
</dbReference>
<gene>
    <name evidence="13" type="primary">Cpe</name>
</gene>
<sequence length="453" mass="51236">MYCLIFTTLMLLSPVLCTKTSQDGIIFNQYHNHEQMLKVLHDTNAKCKDITKVYSIGKSVKGRELAVIAFSKSPEFHQPGVPEIKYIGNMHGNEVVGRAVLIDFVQYLCIEYLKGNKEILEFIGNTSLHIMPTMNPDGFAIADSQEDWPKDYIKGRYNANGVDLNRNFPDFDKVVCEFKKNSHLGYFRKYVAIATKGLVLQPETTAIIEWIMDKSFVLSANFHGGDMVANYPYDTTCNGKSREYNASPDDRIFRQLAHAYSNGNDHMSKSTGCSAGDNFKDGITNGAMWYSVSGGMQDFNYLATNCFELTIEMGCEKFPPPSDLPEYWRENKHALMNYALQATCGVKGFVRDSATGEGIPRAVVMLKDVHHAVWTAEHGDYWRLLAPGTYHIMVEAQGYENSVYYEVGVPECTPYSAVTLDINLNKETSYETSQRYKETMKHLRDALKAIRED</sequence>
<comment type="similarity">
    <text evidence="2 10">Belongs to the peptidase M14 family.</text>
</comment>
<feature type="domain" description="Peptidase M14" evidence="12">
    <location>
        <begin position="29"/>
        <end position="342"/>
    </location>
</feature>
<accession>A0A6F9D976</accession>
<dbReference type="CDD" id="cd11308">
    <property type="entry name" value="Peptidase_M14NE-CP-C_like"/>
    <property type="match status" value="1"/>
</dbReference>
<dbReference type="InterPro" id="IPR008969">
    <property type="entry name" value="CarboxyPept-like_regulatory"/>
</dbReference>
<keyword evidence="11" id="KW-0732">Signal</keyword>
<dbReference type="FunFam" id="3.40.630.10:FF:000020">
    <property type="entry name" value="Carboxypeptidase D"/>
    <property type="match status" value="1"/>
</dbReference>
<dbReference type="InterPro" id="IPR057246">
    <property type="entry name" value="CARBOXYPEPT_ZN_1"/>
</dbReference>
<dbReference type="PROSITE" id="PS00133">
    <property type="entry name" value="CARBOXYPEPT_ZN_2"/>
    <property type="match status" value="1"/>
</dbReference>
<evidence type="ECO:0000256" key="3">
    <source>
        <dbReference type="ARBA" id="ARBA00022645"/>
    </source>
</evidence>
<dbReference type="EMBL" id="LR784142">
    <property type="protein sequence ID" value="CAB3233370.1"/>
    <property type="molecule type" value="mRNA"/>
</dbReference>
<dbReference type="InterPro" id="IPR000834">
    <property type="entry name" value="Peptidase_M14"/>
</dbReference>
<protein>
    <submittedName>
        <fullName evidence="13">Carboxypeptidase E</fullName>
    </submittedName>
</protein>
<dbReference type="PRINTS" id="PR00765">
    <property type="entry name" value="CRBOXYPTASEA"/>
</dbReference>
<evidence type="ECO:0000256" key="10">
    <source>
        <dbReference type="PROSITE-ProRule" id="PRU01379"/>
    </source>
</evidence>
<dbReference type="PROSITE" id="PS52035">
    <property type="entry name" value="PEPTIDASE_M14"/>
    <property type="match status" value="1"/>
</dbReference>
<dbReference type="SUPFAM" id="SSF49464">
    <property type="entry name" value="Carboxypeptidase regulatory domain-like"/>
    <property type="match status" value="1"/>
</dbReference>
<keyword evidence="6" id="KW-0378">Hydrolase</keyword>
<keyword evidence="4" id="KW-0645">Protease</keyword>
<evidence type="ECO:0000256" key="5">
    <source>
        <dbReference type="ARBA" id="ARBA00022723"/>
    </source>
</evidence>
<keyword evidence="5" id="KW-0479">Metal-binding</keyword>
<dbReference type="SUPFAM" id="SSF53187">
    <property type="entry name" value="Zn-dependent exopeptidases"/>
    <property type="match status" value="1"/>
</dbReference>
<reference evidence="13" key="1">
    <citation type="submission" date="2020-04" db="EMBL/GenBank/DDBJ databases">
        <authorList>
            <person name="Neveu A P."/>
        </authorList>
    </citation>
    <scope>NUCLEOTIDE SEQUENCE</scope>
    <source>
        <tissue evidence="13">Whole embryo</tissue>
    </source>
</reference>
<dbReference type="Gene3D" id="3.40.630.10">
    <property type="entry name" value="Zn peptidases"/>
    <property type="match status" value="1"/>
</dbReference>
<feature type="chain" id="PRO_5026072100" evidence="11">
    <location>
        <begin position="18"/>
        <end position="453"/>
    </location>
</feature>
<evidence type="ECO:0000256" key="2">
    <source>
        <dbReference type="ARBA" id="ARBA00005988"/>
    </source>
</evidence>
<dbReference type="CDD" id="cd03858">
    <property type="entry name" value="M14_CP_N-E_like"/>
    <property type="match status" value="1"/>
</dbReference>
<evidence type="ECO:0000259" key="12">
    <source>
        <dbReference type="PROSITE" id="PS52035"/>
    </source>
</evidence>
<dbReference type="PANTHER" id="PTHR11532:SF62">
    <property type="entry name" value="CARBOXYPEPTIDASE D"/>
    <property type="match status" value="1"/>
</dbReference>
<dbReference type="InterPro" id="IPR057247">
    <property type="entry name" value="CARBOXYPEPT_ZN_2"/>
</dbReference>
<keyword evidence="7" id="KW-0862">Zinc</keyword>
<evidence type="ECO:0000256" key="8">
    <source>
        <dbReference type="ARBA" id="ARBA00023049"/>
    </source>
</evidence>
<proteinExistence type="evidence at transcript level"/>
<dbReference type="Pfam" id="PF00246">
    <property type="entry name" value="Peptidase_M14"/>
    <property type="match status" value="1"/>
</dbReference>
<dbReference type="InterPro" id="IPR050753">
    <property type="entry name" value="Peptidase_M14_domain"/>
</dbReference>
<dbReference type="GO" id="GO:0004181">
    <property type="term" value="F:metallocarboxypeptidase activity"/>
    <property type="evidence" value="ECO:0007669"/>
    <property type="project" value="InterPro"/>
</dbReference>
<dbReference type="GO" id="GO:0016485">
    <property type="term" value="P:protein processing"/>
    <property type="evidence" value="ECO:0007669"/>
    <property type="project" value="TreeGrafter"/>
</dbReference>
<evidence type="ECO:0000256" key="1">
    <source>
        <dbReference type="ARBA" id="ARBA00001947"/>
    </source>
</evidence>
<keyword evidence="8" id="KW-0482">Metalloprotease</keyword>